<gene>
    <name evidence="4" type="ORF">ACFQ45_12280</name>
</gene>
<evidence type="ECO:0000256" key="1">
    <source>
        <dbReference type="ARBA" id="ARBA00001946"/>
    </source>
</evidence>
<reference evidence="5" key="1">
    <citation type="journal article" date="2019" name="Int. J. Syst. Evol. Microbiol.">
        <title>The Global Catalogue of Microorganisms (GCM) 10K type strain sequencing project: providing services to taxonomists for standard genome sequencing and annotation.</title>
        <authorList>
            <consortium name="The Broad Institute Genomics Platform"/>
            <consortium name="The Broad Institute Genome Sequencing Center for Infectious Disease"/>
            <person name="Wu L."/>
            <person name="Ma J."/>
        </authorList>
    </citation>
    <scope>NUCLEOTIDE SEQUENCE [LARGE SCALE GENOMIC DNA]</scope>
    <source>
        <strain evidence="5">JCM 30774</strain>
    </source>
</reference>
<evidence type="ECO:0000256" key="2">
    <source>
        <dbReference type="ARBA" id="ARBA00022801"/>
    </source>
</evidence>
<dbReference type="RefSeq" id="WP_377368107.1">
    <property type="nucleotide sequence ID" value="NZ_JBHTMN010000014.1"/>
</dbReference>
<dbReference type="SFLD" id="SFLDS00003">
    <property type="entry name" value="Haloacid_Dehalogenase"/>
    <property type="match status" value="1"/>
</dbReference>
<dbReference type="SUPFAM" id="SSF56784">
    <property type="entry name" value="HAD-like"/>
    <property type="match status" value="1"/>
</dbReference>
<protein>
    <submittedName>
        <fullName evidence="4">HAD family hydrolase</fullName>
        <ecNumber evidence="4">3.1.3.-</ecNumber>
    </submittedName>
</protein>
<accession>A0ABW4B1R9</accession>
<dbReference type="Proteomes" id="UP001597059">
    <property type="component" value="Unassembled WGS sequence"/>
</dbReference>
<dbReference type="Gene3D" id="3.40.50.1000">
    <property type="entry name" value="HAD superfamily/HAD-like"/>
    <property type="match status" value="1"/>
</dbReference>
<dbReference type="Gene3D" id="1.20.120.1600">
    <property type="match status" value="1"/>
</dbReference>
<dbReference type="SFLD" id="SFLDG01129">
    <property type="entry name" value="C1.5:_HAD__Beta-PGM__Phosphata"/>
    <property type="match status" value="1"/>
</dbReference>
<dbReference type="EC" id="3.1.3.-" evidence="4"/>
<sequence>MSQQLLISFDLDNTLWDVDPTLVRAEHAMEKWFDERFPGFAERFYTPTMGDLKNRVLLSQPEIAKDVTQVRLAMYQQALQEYGLPSEEAEQVAEQAFDVFYDWRQRIDLYPDVHITLDKLAERYELAALTNGNADVFHPAISLNRYFGTVIRADQEGIAKPDPEIFERLATKSGVSLERVIHVGDHPVDDVEGAVAAGARAIWFNRHGARRWRSEWATTPDAEVHSLQELVSVIQNMEL</sequence>
<comment type="caution">
    <text evidence="4">The sequence shown here is derived from an EMBL/GenBank/DDBJ whole genome shotgun (WGS) entry which is preliminary data.</text>
</comment>
<organism evidence="4 5">
    <name type="scientific">Rhodanobacter aciditrophus</name>
    <dbReference type="NCBI Taxonomy" id="1623218"/>
    <lineage>
        <taxon>Bacteria</taxon>
        <taxon>Pseudomonadati</taxon>
        <taxon>Pseudomonadota</taxon>
        <taxon>Gammaproteobacteria</taxon>
        <taxon>Lysobacterales</taxon>
        <taxon>Rhodanobacteraceae</taxon>
        <taxon>Rhodanobacter</taxon>
    </lineage>
</organism>
<dbReference type="NCBIfam" id="TIGR01549">
    <property type="entry name" value="HAD-SF-IA-v1"/>
    <property type="match status" value="1"/>
</dbReference>
<keyword evidence="3" id="KW-0460">Magnesium</keyword>
<evidence type="ECO:0000313" key="4">
    <source>
        <dbReference type="EMBL" id="MFD1384152.1"/>
    </source>
</evidence>
<dbReference type="InterPro" id="IPR036412">
    <property type="entry name" value="HAD-like_sf"/>
</dbReference>
<comment type="cofactor">
    <cofactor evidence="1">
        <name>Mg(2+)</name>
        <dbReference type="ChEBI" id="CHEBI:18420"/>
    </cofactor>
</comment>
<dbReference type="EMBL" id="JBHTMN010000014">
    <property type="protein sequence ID" value="MFD1384152.1"/>
    <property type="molecule type" value="Genomic_DNA"/>
</dbReference>
<proteinExistence type="predicted"/>
<evidence type="ECO:0000256" key="3">
    <source>
        <dbReference type="ARBA" id="ARBA00022842"/>
    </source>
</evidence>
<dbReference type="Pfam" id="PF00702">
    <property type="entry name" value="Hydrolase"/>
    <property type="match status" value="1"/>
</dbReference>
<name>A0ABW4B1R9_9GAMM</name>
<dbReference type="InterPro" id="IPR006439">
    <property type="entry name" value="HAD-SF_hydro_IA"/>
</dbReference>
<keyword evidence="2 4" id="KW-0378">Hydrolase</keyword>
<dbReference type="PANTHER" id="PTHR46470:SF4">
    <property type="entry name" value="5-AMINO-6-(5-PHOSPHO-D-RIBITYLAMINO)URACIL PHOSPHATASE YIGB"/>
    <property type="match status" value="1"/>
</dbReference>
<keyword evidence="5" id="KW-1185">Reference proteome</keyword>
<dbReference type="GO" id="GO:0016787">
    <property type="term" value="F:hydrolase activity"/>
    <property type="evidence" value="ECO:0007669"/>
    <property type="project" value="UniProtKB-KW"/>
</dbReference>
<dbReference type="InterPro" id="IPR023214">
    <property type="entry name" value="HAD_sf"/>
</dbReference>
<evidence type="ECO:0000313" key="5">
    <source>
        <dbReference type="Proteomes" id="UP001597059"/>
    </source>
</evidence>
<dbReference type="PANTHER" id="PTHR46470">
    <property type="entry name" value="N-ACYLNEURAMINATE-9-PHOSPHATASE"/>
    <property type="match status" value="1"/>
</dbReference>
<dbReference type="NCBIfam" id="TIGR01509">
    <property type="entry name" value="HAD-SF-IA-v3"/>
    <property type="match status" value="1"/>
</dbReference>
<dbReference type="InterPro" id="IPR051400">
    <property type="entry name" value="HAD-like_hydrolase"/>
</dbReference>